<name>A0ABY7GXT2_9BACT</name>
<sequence length="171" mass="19558">MRLLLALVLLTGCASAATLEQRSARGELAEGCLGKMRERPLVPAADTHVIRMLVEPGWKRPTAHRVVVHPRGSGTLVFRKLNWCDSERPWLMAARRVHLTRRQVARLLALLDEMHFWFVGPDMTRSGAYHPTFLSLEVTRDGRHRELWGHAVDRQLWAVAQLLARYARLAR</sequence>
<feature type="signal peptide" evidence="1">
    <location>
        <begin position="1"/>
        <end position="16"/>
    </location>
</feature>
<dbReference type="EMBL" id="CP114040">
    <property type="protein sequence ID" value="WAS91781.1"/>
    <property type="molecule type" value="Genomic_DNA"/>
</dbReference>
<keyword evidence="1" id="KW-0732">Signal</keyword>
<feature type="chain" id="PRO_5046919639" description="Lipoprotein" evidence="1">
    <location>
        <begin position="17"/>
        <end position="171"/>
    </location>
</feature>
<evidence type="ECO:0000256" key="1">
    <source>
        <dbReference type="SAM" id="SignalP"/>
    </source>
</evidence>
<evidence type="ECO:0000313" key="3">
    <source>
        <dbReference type="Proteomes" id="UP001164459"/>
    </source>
</evidence>
<evidence type="ECO:0008006" key="4">
    <source>
        <dbReference type="Google" id="ProtNLM"/>
    </source>
</evidence>
<gene>
    <name evidence="2" type="ORF">O0S08_36830</name>
</gene>
<dbReference type="RefSeq" id="WP_269034143.1">
    <property type="nucleotide sequence ID" value="NZ_CP114040.1"/>
</dbReference>
<reference evidence="2" key="1">
    <citation type="submission" date="2022-11" db="EMBL/GenBank/DDBJ databases">
        <title>Minimal conservation of predation-associated metabolite biosynthetic gene clusters underscores biosynthetic potential of Myxococcota including descriptions for ten novel species: Archangium lansinium sp. nov., Myxococcus landrumus sp. nov., Nannocystis bai.</title>
        <authorList>
            <person name="Ahearne A."/>
            <person name="Stevens C."/>
            <person name="Dowd S."/>
        </authorList>
    </citation>
    <scope>NUCLEOTIDE SEQUENCE</scope>
    <source>
        <strain evidence="2">Fl3</strain>
    </source>
</reference>
<accession>A0ABY7GXT2</accession>
<protein>
    <recommendedName>
        <fullName evidence="4">Lipoprotein</fullName>
    </recommendedName>
</protein>
<keyword evidence="3" id="KW-1185">Reference proteome</keyword>
<dbReference type="Proteomes" id="UP001164459">
    <property type="component" value="Chromosome"/>
</dbReference>
<organism evidence="2 3">
    <name type="scientific">Nannocystis punicea</name>
    <dbReference type="NCBI Taxonomy" id="2995304"/>
    <lineage>
        <taxon>Bacteria</taxon>
        <taxon>Pseudomonadati</taxon>
        <taxon>Myxococcota</taxon>
        <taxon>Polyangia</taxon>
        <taxon>Nannocystales</taxon>
        <taxon>Nannocystaceae</taxon>
        <taxon>Nannocystis</taxon>
    </lineage>
</organism>
<evidence type="ECO:0000313" key="2">
    <source>
        <dbReference type="EMBL" id="WAS91781.1"/>
    </source>
</evidence>
<proteinExistence type="predicted"/>